<dbReference type="InterPro" id="IPR011008">
    <property type="entry name" value="Dimeric_a/b-barrel"/>
</dbReference>
<evidence type="ECO:0000313" key="6">
    <source>
        <dbReference type="Proteomes" id="UP000634011"/>
    </source>
</evidence>
<dbReference type="InterPro" id="IPR036388">
    <property type="entry name" value="WH-like_DNA-bd_sf"/>
</dbReference>
<dbReference type="PROSITE" id="PS50956">
    <property type="entry name" value="HTH_ASNC_2"/>
    <property type="match status" value="1"/>
</dbReference>
<evidence type="ECO:0000256" key="2">
    <source>
        <dbReference type="ARBA" id="ARBA00023125"/>
    </source>
</evidence>
<comment type="caution">
    <text evidence="5">The sequence shown here is derived from an EMBL/GenBank/DDBJ whole genome shotgun (WGS) entry which is preliminary data.</text>
</comment>
<reference evidence="5" key="1">
    <citation type="submission" date="2020-08" db="EMBL/GenBank/DDBJ databases">
        <title>Novel species isolated from subtropical streams in China.</title>
        <authorList>
            <person name="Lu H."/>
        </authorList>
    </citation>
    <scope>NUCLEOTIDE SEQUENCE</scope>
    <source>
        <strain evidence="5">KACC 12607</strain>
    </source>
</reference>
<keyword evidence="6" id="KW-1185">Reference proteome</keyword>
<evidence type="ECO:0000256" key="1">
    <source>
        <dbReference type="ARBA" id="ARBA00023015"/>
    </source>
</evidence>
<dbReference type="PRINTS" id="PR00033">
    <property type="entry name" value="HTHASNC"/>
</dbReference>
<keyword evidence="2" id="KW-0238">DNA-binding</keyword>
<dbReference type="GO" id="GO:0043200">
    <property type="term" value="P:response to amino acid"/>
    <property type="evidence" value="ECO:0007669"/>
    <property type="project" value="TreeGrafter"/>
</dbReference>
<dbReference type="InterPro" id="IPR000485">
    <property type="entry name" value="AsnC-type_HTH_dom"/>
</dbReference>
<dbReference type="SUPFAM" id="SSF54909">
    <property type="entry name" value="Dimeric alpha+beta barrel"/>
    <property type="match status" value="1"/>
</dbReference>
<name>A0A923HKB2_9BURK</name>
<dbReference type="SUPFAM" id="SSF46785">
    <property type="entry name" value="Winged helix' DNA-binding domain"/>
    <property type="match status" value="1"/>
</dbReference>
<organism evidence="5 6">
    <name type="scientific">Undibacterium jejuense</name>
    <dbReference type="NCBI Taxonomy" id="1344949"/>
    <lineage>
        <taxon>Bacteria</taxon>
        <taxon>Pseudomonadati</taxon>
        <taxon>Pseudomonadota</taxon>
        <taxon>Betaproteobacteria</taxon>
        <taxon>Burkholderiales</taxon>
        <taxon>Oxalobacteraceae</taxon>
        <taxon>Undibacterium</taxon>
    </lineage>
</organism>
<accession>A0A923HKB2</accession>
<evidence type="ECO:0000256" key="3">
    <source>
        <dbReference type="ARBA" id="ARBA00023163"/>
    </source>
</evidence>
<feature type="domain" description="HTH asnC-type" evidence="4">
    <location>
        <begin position="1"/>
        <end position="62"/>
    </location>
</feature>
<evidence type="ECO:0000259" key="4">
    <source>
        <dbReference type="PROSITE" id="PS50956"/>
    </source>
</evidence>
<dbReference type="Pfam" id="PF13404">
    <property type="entry name" value="HTH_AsnC-type"/>
    <property type="match status" value="1"/>
</dbReference>
<protein>
    <submittedName>
        <fullName evidence="5">Lrp/AsnC family transcriptional regulator</fullName>
    </submittedName>
</protein>
<dbReference type="InterPro" id="IPR036390">
    <property type="entry name" value="WH_DNA-bd_sf"/>
</dbReference>
<proteinExistence type="predicted"/>
<dbReference type="Pfam" id="PF01037">
    <property type="entry name" value="AsnC_trans_reg"/>
    <property type="match status" value="1"/>
</dbReference>
<dbReference type="RefSeq" id="WP_186913249.1">
    <property type="nucleotide sequence ID" value="NZ_JACOFV010000013.1"/>
</dbReference>
<dbReference type="Proteomes" id="UP000634011">
    <property type="component" value="Unassembled WGS sequence"/>
</dbReference>
<dbReference type="AlphaFoldDB" id="A0A923HKB2"/>
<sequence length="146" mass="16242">MDKIDRVIIAKLRSDARMSYKELGEKIFLSANAVSERVRQLIAKKIILGFTTNISLTELDLNVQAIIDVKLATGTTAAYFESVIASIPGVLEATLMTGSSDYMLKVACTDQIDLMRLIESLRERAGVQDTYSRLILKQFIVQEPIS</sequence>
<keyword evidence="1" id="KW-0805">Transcription regulation</keyword>
<dbReference type="EMBL" id="JACOFV010000013">
    <property type="protein sequence ID" value="MBC3863312.1"/>
    <property type="molecule type" value="Genomic_DNA"/>
</dbReference>
<dbReference type="GO" id="GO:0005829">
    <property type="term" value="C:cytosol"/>
    <property type="evidence" value="ECO:0007669"/>
    <property type="project" value="TreeGrafter"/>
</dbReference>
<dbReference type="Gene3D" id="3.30.70.920">
    <property type="match status" value="1"/>
</dbReference>
<dbReference type="GO" id="GO:0043565">
    <property type="term" value="F:sequence-specific DNA binding"/>
    <property type="evidence" value="ECO:0007669"/>
    <property type="project" value="InterPro"/>
</dbReference>
<dbReference type="InterPro" id="IPR019887">
    <property type="entry name" value="Tscrpt_reg_AsnC/Lrp_C"/>
</dbReference>
<dbReference type="PANTHER" id="PTHR30154">
    <property type="entry name" value="LEUCINE-RESPONSIVE REGULATORY PROTEIN"/>
    <property type="match status" value="1"/>
</dbReference>
<dbReference type="SMART" id="SM00344">
    <property type="entry name" value="HTH_ASNC"/>
    <property type="match status" value="1"/>
</dbReference>
<dbReference type="InterPro" id="IPR019888">
    <property type="entry name" value="Tscrpt_reg_AsnC-like"/>
</dbReference>
<keyword evidence="3" id="KW-0804">Transcription</keyword>
<dbReference type="PANTHER" id="PTHR30154:SF53">
    <property type="entry name" value="HTH-TYPE TRANSCRIPTIONAL REGULATOR LRPC"/>
    <property type="match status" value="1"/>
</dbReference>
<evidence type="ECO:0000313" key="5">
    <source>
        <dbReference type="EMBL" id="MBC3863312.1"/>
    </source>
</evidence>
<gene>
    <name evidence="5" type="ORF">H8K32_14490</name>
</gene>
<dbReference type="Gene3D" id="1.10.10.10">
    <property type="entry name" value="Winged helix-like DNA-binding domain superfamily/Winged helix DNA-binding domain"/>
    <property type="match status" value="1"/>
</dbReference>